<evidence type="ECO:0000259" key="8">
    <source>
        <dbReference type="PROSITE" id="PS50252"/>
    </source>
</evidence>
<keyword evidence="5 6" id="KW-0539">Nucleus</keyword>
<dbReference type="InterPro" id="IPR032385">
    <property type="entry name" value="T-box_assoc"/>
</dbReference>
<feature type="region of interest" description="Disordered" evidence="7">
    <location>
        <begin position="473"/>
        <end position="518"/>
    </location>
</feature>
<feature type="domain" description="T-box" evidence="8">
    <location>
        <begin position="147"/>
        <end position="332"/>
    </location>
</feature>
<dbReference type="SMART" id="SM00425">
    <property type="entry name" value="TBOX"/>
    <property type="match status" value="1"/>
</dbReference>
<dbReference type="InterPro" id="IPR018186">
    <property type="entry name" value="TF_T-box_CS"/>
</dbReference>
<sequence>MLGEGENNTFPSPKDAPGPEEKRKSPVVGADDSALASSVSRYTDGLGSDRYYLSPSKPAGDCSLFPYPQTGTVYKTPGVSRYSTSLHFGSVLPPTGFSTAMCPGRNQFGPAYQFGQGGCLYPPYSNGSGIGGVPPSSGTGLRAHVYLCNRPLWLKFHRHQTEMIITKQGRRMFPFLSFNMTGLNLSAHYNVFVEVVLADPNHWRFQGGKWVTCGKADNNMQGNKMYVHPESPNTGAHWMRQEISFGKLKLTNNKGASSNAQMIVLQSLHKYQPRLHIVEVTEDGVEDMGPTDSKTQTFTFPENQFIAVTAYQNTDITQLKIDHNPFAKGFRDNYDSMYTVPEGDRLTPSPTDSSRAHQIVPGARYAMQPFFQDQFTNGLPQNRFYNSERTVPQTNSLLSPQQEESASQRWFVSMQQAGVAPNKLDMSSYEGDYTSSLIPYGIKSLPVQTHPGLSYYPESPFCPMGGGWGPRGSYQRKVTPSLPWSPKPSPLGFPEDQLPVPSKEKAQEDEINSSAGSLTSLWTNSNSSSLTLDKADSESYSTACKRRRASLSGAGNESSPTIKCEEDMSATTIYSKDASAAKSLAYCSFYTSP</sequence>
<dbReference type="InterPro" id="IPR008967">
    <property type="entry name" value="p53-like_TF_DNA-bd_sf"/>
</dbReference>
<keyword evidence="4" id="KW-0804">Transcription</keyword>
<dbReference type="Pfam" id="PF00907">
    <property type="entry name" value="T-box"/>
    <property type="match status" value="1"/>
</dbReference>
<dbReference type="Gene3D" id="2.60.40.820">
    <property type="entry name" value="Transcription factor, T-box"/>
    <property type="match status" value="1"/>
</dbReference>
<dbReference type="PROSITE" id="PS01283">
    <property type="entry name" value="TBOX_1"/>
    <property type="match status" value="1"/>
</dbReference>
<dbReference type="Proteomes" id="UP001557470">
    <property type="component" value="Unassembled WGS sequence"/>
</dbReference>
<name>A0ABD0VYM4_UMBPY</name>
<dbReference type="EMBL" id="JAGEUA010000010">
    <property type="protein sequence ID" value="KAL0963334.1"/>
    <property type="molecule type" value="Genomic_DNA"/>
</dbReference>
<feature type="compositionally biased region" description="Polar residues" evidence="7">
    <location>
        <begin position="1"/>
        <end position="11"/>
    </location>
</feature>
<dbReference type="GO" id="GO:0006355">
    <property type="term" value="P:regulation of DNA-templated transcription"/>
    <property type="evidence" value="ECO:0007669"/>
    <property type="project" value="UniProtKB-ARBA"/>
</dbReference>
<dbReference type="InterPro" id="IPR036960">
    <property type="entry name" value="T-box_sf"/>
</dbReference>
<dbReference type="PANTHER" id="PTHR11267:SF13">
    <property type="entry name" value="EOMESODERMIN HOMOLOG"/>
    <property type="match status" value="1"/>
</dbReference>
<keyword evidence="2" id="KW-0805">Transcription regulation</keyword>
<evidence type="ECO:0000256" key="5">
    <source>
        <dbReference type="ARBA" id="ARBA00023242"/>
    </source>
</evidence>
<evidence type="ECO:0000313" key="9">
    <source>
        <dbReference type="EMBL" id="KAL0963334.1"/>
    </source>
</evidence>
<evidence type="ECO:0000256" key="3">
    <source>
        <dbReference type="ARBA" id="ARBA00023125"/>
    </source>
</evidence>
<dbReference type="InterPro" id="IPR001699">
    <property type="entry name" value="TF_T-box"/>
</dbReference>
<comment type="caution">
    <text evidence="6">Lacks conserved residue(s) required for the propagation of feature annotation.</text>
</comment>
<gene>
    <name evidence="9" type="ORF">UPYG_G00304860</name>
</gene>
<evidence type="ECO:0000256" key="6">
    <source>
        <dbReference type="PROSITE-ProRule" id="PRU00201"/>
    </source>
</evidence>
<dbReference type="FunFam" id="2.60.40.820:FF:000004">
    <property type="entry name" value="T-box, brain 1"/>
    <property type="match status" value="1"/>
</dbReference>
<dbReference type="AlphaFoldDB" id="A0ABD0VYM4"/>
<dbReference type="GO" id="GO:0003677">
    <property type="term" value="F:DNA binding"/>
    <property type="evidence" value="ECO:0007669"/>
    <property type="project" value="UniProtKB-UniRule"/>
</dbReference>
<protein>
    <recommendedName>
        <fullName evidence="8">T-box domain-containing protein</fullName>
    </recommendedName>
</protein>
<comment type="subcellular location">
    <subcellularLocation>
        <location evidence="1 6">Nucleus</location>
    </subcellularLocation>
</comment>
<keyword evidence="10" id="KW-1185">Reference proteome</keyword>
<evidence type="ECO:0000256" key="7">
    <source>
        <dbReference type="SAM" id="MobiDB-lite"/>
    </source>
</evidence>
<dbReference type="Pfam" id="PF16176">
    <property type="entry name" value="T-box_assoc"/>
    <property type="match status" value="1"/>
</dbReference>
<dbReference type="PANTHER" id="PTHR11267">
    <property type="entry name" value="T-BOX PROTEIN-RELATED"/>
    <property type="match status" value="1"/>
</dbReference>
<accession>A0ABD0VYM4</accession>
<dbReference type="CDD" id="cd20205">
    <property type="entry name" value="T-box_TBR2"/>
    <property type="match status" value="1"/>
</dbReference>
<dbReference type="PROSITE" id="PS50252">
    <property type="entry name" value="TBOX_3"/>
    <property type="match status" value="1"/>
</dbReference>
<reference evidence="9 10" key="1">
    <citation type="submission" date="2024-06" db="EMBL/GenBank/DDBJ databases">
        <authorList>
            <person name="Pan Q."/>
            <person name="Wen M."/>
            <person name="Jouanno E."/>
            <person name="Zahm M."/>
            <person name="Klopp C."/>
            <person name="Cabau C."/>
            <person name="Louis A."/>
            <person name="Berthelot C."/>
            <person name="Parey E."/>
            <person name="Roest Crollius H."/>
            <person name="Montfort J."/>
            <person name="Robinson-Rechavi M."/>
            <person name="Bouchez O."/>
            <person name="Lampietro C."/>
            <person name="Lopez Roques C."/>
            <person name="Donnadieu C."/>
            <person name="Postlethwait J."/>
            <person name="Bobe J."/>
            <person name="Verreycken H."/>
            <person name="Guiguen Y."/>
        </authorList>
    </citation>
    <scope>NUCLEOTIDE SEQUENCE [LARGE SCALE GENOMIC DNA]</scope>
    <source>
        <strain evidence="9">Up_M1</strain>
        <tissue evidence="9">Testis</tissue>
    </source>
</reference>
<evidence type="ECO:0000256" key="4">
    <source>
        <dbReference type="ARBA" id="ARBA00023163"/>
    </source>
</evidence>
<proteinExistence type="predicted"/>
<dbReference type="GO" id="GO:0005634">
    <property type="term" value="C:nucleus"/>
    <property type="evidence" value="ECO:0007669"/>
    <property type="project" value="UniProtKB-SubCell"/>
</dbReference>
<dbReference type="SUPFAM" id="SSF49417">
    <property type="entry name" value="p53-like transcription factors"/>
    <property type="match status" value="1"/>
</dbReference>
<dbReference type="InterPro" id="IPR046360">
    <property type="entry name" value="T-box_DNA-bd"/>
</dbReference>
<evidence type="ECO:0000313" key="10">
    <source>
        <dbReference type="Proteomes" id="UP001557470"/>
    </source>
</evidence>
<keyword evidence="3 6" id="KW-0238">DNA-binding</keyword>
<comment type="caution">
    <text evidence="9">The sequence shown here is derived from an EMBL/GenBank/DDBJ whole genome shotgun (WGS) entry which is preliminary data.</text>
</comment>
<dbReference type="PROSITE" id="PS01264">
    <property type="entry name" value="TBOX_2"/>
    <property type="match status" value="1"/>
</dbReference>
<organism evidence="9 10">
    <name type="scientific">Umbra pygmaea</name>
    <name type="common">Eastern mudminnow</name>
    <dbReference type="NCBI Taxonomy" id="75934"/>
    <lineage>
        <taxon>Eukaryota</taxon>
        <taxon>Metazoa</taxon>
        <taxon>Chordata</taxon>
        <taxon>Craniata</taxon>
        <taxon>Vertebrata</taxon>
        <taxon>Euteleostomi</taxon>
        <taxon>Actinopterygii</taxon>
        <taxon>Neopterygii</taxon>
        <taxon>Teleostei</taxon>
        <taxon>Protacanthopterygii</taxon>
        <taxon>Esociformes</taxon>
        <taxon>Umbridae</taxon>
        <taxon>Umbra</taxon>
    </lineage>
</organism>
<evidence type="ECO:0000256" key="1">
    <source>
        <dbReference type="ARBA" id="ARBA00004123"/>
    </source>
</evidence>
<dbReference type="PRINTS" id="PR00937">
    <property type="entry name" value="TBOX"/>
</dbReference>
<evidence type="ECO:0000256" key="2">
    <source>
        <dbReference type="ARBA" id="ARBA00023015"/>
    </source>
</evidence>
<feature type="region of interest" description="Disordered" evidence="7">
    <location>
        <begin position="1"/>
        <end position="36"/>
    </location>
</feature>